<comment type="caution">
    <text evidence="2">The sequence shown here is derived from an EMBL/GenBank/DDBJ whole genome shotgun (WGS) entry which is preliminary data.</text>
</comment>
<protein>
    <submittedName>
        <fullName evidence="2">Uncharacterized protein</fullName>
    </submittedName>
</protein>
<dbReference type="AlphaFoldDB" id="A0AAN7B189"/>
<feature type="compositionally biased region" description="Polar residues" evidence="1">
    <location>
        <begin position="63"/>
        <end position="79"/>
    </location>
</feature>
<dbReference type="Proteomes" id="UP001301769">
    <property type="component" value="Unassembled WGS sequence"/>
</dbReference>
<accession>A0AAN7B189</accession>
<sequence length="294" mass="32672">MLTFLFARPSEKLITPASYQILCSASTSSSFLNMSRHTDNNRSSSWNSGGQGGSNNSGYQYDAHTSGSQNNNLFSRAPSSYQSTPTFTYGYKNSQPNPMIPEPSSASGDISQSWTPMPPPALQISQQNTNIAYTSGGSFYYPDMKNIWKRSDLPPSTQPPGVLVQGPVDKQNRPIGRTFGSFIVYPGLPPNFRTSFINYIMTWLRVCRADPLPALRCKACKLENKFCDNIGLPGTRCVACCWKGEIYCNFDALVAKDKREIPSQPEVEKWYVDEVTAEAKGRLRRQKEGGILEI</sequence>
<reference evidence="2" key="2">
    <citation type="submission" date="2023-05" db="EMBL/GenBank/DDBJ databases">
        <authorList>
            <consortium name="Lawrence Berkeley National Laboratory"/>
            <person name="Steindorff A."/>
            <person name="Hensen N."/>
            <person name="Bonometti L."/>
            <person name="Westerberg I."/>
            <person name="Brannstrom I.O."/>
            <person name="Guillou S."/>
            <person name="Cros-Aarteil S."/>
            <person name="Calhoun S."/>
            <person name="Haridas S."/>
            <person name="Kuo A."/>
            <person name="Mondo S."/>
            <person name="Pangilinan J."/>
            <person name="Riley R."/>
            <person name="Labutti K."/>
            <person name="Andreopoulos B."/>
            <person name="Lipzen A."/>
            <person name="Chen C."/>
            <person name="Yanf M."/>
            <person name="Daum C."/>
            <person name="Ng V."/>
            <person name="Clum A."/>
            <person name="Ohm R."/>
            <person name="Martin F."/>
            <person name="Silar P."/>
            <person name="Natvig D."/>
            <person name="Lalanne C."/>
            <person name="Gautier V."/>
            <person name="Ament-Velasquez S.L."/>
            <person name="Kruys A."/>
            <person name="Hutchinson M.I."/>
            <person name="Powell A.J."/>
            <person name="Barry K."/>
            <person name="Miller A.N."/>
            <person name="Grigoriev I.V."/>
            <person name="Debuchy R."/>
            <person name="Gladieux P."/>
            <person name="Thoren M.H."/>
            <person name="Johannesson H."/>
        </authorList>
    </citation>
    <scope>NUCLEOTIDE SEQUENCE</scope>
    <source>
        <strain evidence="2">PSN293</strain>
    </source>
</reference>
<feature type="region of interest" description="Disordered" evidence="1">
    <location>
        <begin position="34"/>
        <end position="79"/>
    </location>
</feature>
<proteinExistence type="predicted"/>
<organism evidence="2 3">
    <name type="scientific">Rhypophila decipiens</name>
    <dbReference type="NCBI Taxonomy" id="261697"/>
    <lineage>
        <taxon>Eukaryota</taxon>
        <taxon>Fungi</taxon>
        <taxon>Dikarya</taxon>
        <taxon>Ascomycota</taxon>
        <taxon>Pezizomycotina</taxon>
        <taxon>Sordariomycetes</taxon>
        <taxon>Sordariomycetidae</taxon>
        <taxon>Sordariales</taxon>
        <taxon>Naviculisporaceae</taxon>
        <taxon>Rhypophila</taxon>
    </lineage>
</organism>
<dbReference type="EMBL" id="MU858383">
    <property type="protein sequence ID" value="KAK4206574.1"/>
    <property type="molecule type" value="Genomic_DNA"/>
</dbReference>
<gene>
    <name evidence="2" type="ORF">QBC37DRAFT_458360</name>
</gene>
<evidence type="ECO:0000256" key="1">
    <source>
        <dbReference type="SAM" id="MobiDB-lite"/>
    </source>
</evidence>
<keyword evidence="3" id="KW-1185">Reference proteome</keyword>
<reference evidence="2" key="1">
    <citation type="journal article" date="2023" name="Mol. Phylogenet. Evol.">
        <title>Genome-scale phylogeny and comparative genomics of the fungal order Sordariales.</title>
        <authorList>
            <person name="Hensen N."/>
            <person name="Bonometti L."/>
            <person name="Westerberg I."/>
            <person name="Brannstrom I.O."/>
            <person name="Guillou S."/>
            <person name="Cros-Aarteil S."/>
            <person name="Calhoun S."/>
            <person name="Haridas S."/>
            <person name="Kuo A."/>
            <person name="Mondo S."/>
            <person name="Pangilinan J."/>
            <person name="Riley R."/>
            <person name="LaButti K."/>
            <person name="Andreopoulos B."/>
            <person name="Lipzen A."/>
            <person name="Chen C."/>
            <person name="Yan M."/>
            <person name="Daum C."/>
            <person name="Ng V."/>
            <person name="Clum A."/>
            <person name="Steindorff A."/>
            <person name="Ohm R.A."/>
            <person name="Martin F."/>
            <person name="Silar P."/>
            <person name="Natvig D.O."/>
            <person name="Lalanne C."/>
            <person name="Gautier V."/>
            <person name="Ament-Velasquez S.L."/>
            <person name="Kruys A."/>
            <person name="Hutchinson M.I."/>
            <person name="Powell A.J."/>
            <person name="Barry K."/>
            <person name="Miller A.N."/>
            <person name="Grigoriev I.V."/>
            <person name="Debuchy R."/>
            <person name="Gladieux P."/>
            <person name="Hiltunen Thoren M."/>
            <person name="Johannesson H."/>
        </authorList>
    </citation>
    <scope>NUCLEOTIDE SEQUENCE</scope>
    <source>
        <strain evidence="2">PSN293</strain>
    </source>
</reference>
<name>A0AAN7B189_9PEZI</name>
<evidence type="ECO:0000313" key="2">
    <source>
        <dbReference type="EMBL" id="KAK4206574.1"/>
    </source>
</evidence>
<evidence type="ECO:0000313" key="3">
    <source>
        <dbReference type="Proteomes" id="UP001301769"/>
    </source>
</evidence>